<evidence type="ECO:0000313" key="2">
    <source>
        <dbReference type="Proteomes" id="UP000245626"/>
    </source>
</evidence>
<keyword evidence="2" id="KW-1185">Reference proteome</keyword>
<dbReference type="Proteomes" id="UP000245626">
    <property type="component" value="Unassembled WGS sequence"/>
</dbReference>
<sequence>MSQKRRDHSLCFHTSLVGSIELGEGSSNKDADSSAGPSHETAKAATCIPLMISTEPSKGSDDSVTRTMSEATIRETPAFLPEVSSNSPLMMDVKDLHPRILELARPNSAASSTSTIIDIHSKGWQDEKGNRKGKTEKTGSPHISSTVGGSHLFKSPSTIRRSHSFGSCCGTCSGTLKRNFDRAASLSGHDQPFIIPSRSSSKALGSSQTATQSQSSRKKNPIASTTVITSILSVLEREGAFEDADENAIEEEDVFISSKRQIQAHKRASSCSITRMPYPLQSAPPREIKLSESLASGEDVVTGIQPDLQSRCSASQSSSSVTSSVTSLAYQFPFSWDTSLPCNRSLMEIKNEERRVHPSIMDIRNATATLLRETEELKNWQGSQEDALSLDEWINQLNSPTIHSSVSSTPSKMSKGGGSVFELGSEAHRKFTTSTKSDDRIFSNSSHGSSGRVLSTGSSASGSTDRQRSTSSNSSSSFSSSSSNQLGRGTGKANGGPSSLYSSIKGSMSNLALITSSPGRMQLKARFSVSGKKSKPSLAQKSLKAVGHPVPTLSAKTSSHRSSAPYSSESATTSFNSEMKERSVSSTSSEPATSHPTALTDEPIKEGEDLNLSDMAFNADICKTLICGSLENQEDCAGKEDEEPETDQINTENDKSRPEQRKKSIIPSTEYYSDESQISVSPCSHIFCSTTVRDKTIDEGQHFSDPALTIPSSLSLAKSTGISTPTSSTISLTSCKDSCQACEIVKSLDDEGKEGSIKGPTDECAPTFSSSSSSSTDGDDSHCSTPEPESALKICLDKGSGVELEDFGLDASMAMMGMDTSTGKYRMPLLSDASQRHR</sequence>
<accession>A0ACD0NT87</accession>
<protein>
    <submittedName>
        <fullName evidence="1">Uncharacterized protein</fullName>
    </submittedName>
</protein>
<reference evidence="1 2" key="1">
    <citation type="journal article" date="2018" name="Mol. Biol. Evol.">
        <title>Broad Genomic Sampling Reveals a Smut Pathogenic Ancestry of the Fungal Clade Ustilaginomycotina.</title>
        <authorList>
            <person name="Kijpornyongpan T."/>
            <person name="Mondo S.J."/>
            <person name="Barry K."/>
            <person name="Sandor L."/>
            <person name="Lee J."/>
            <person name="Lipzen A."/>
            <person name="Pangilinan J."/>
            <person name="LaButti K."/>
            <person name="Hainaut M."/>
            <person name="Henrissat B."/>
            <person name="Grigoriev I.V."/>
            <person name="Spatafora J.W."/>
            <person name="Aime M.C."/>
        </authorList>
    </citation>
    <scope>NUCLEOTIDE SEQUENCE [LARGE SCALE GENOMIC DNA]</scope>
    <source>
        <strain evidence="1 2">SA 807</strain>
    </source>
</reference>
<gene>
    <name evidence="1" type="ORF">IE53DRAFT_380849</name>
</gene>
<evidence type="ECO:0000313" key="1">
    <source>
        <dbReference type="EMBL" id="PWN49052.1"/>
    </source>
</evidence>
<organism evidence="1 2">
    <name type="scientific">Violaceomyces palustris</name>
    <dbReference type="NCBI Taxonomy" id="1673888"/>
    <lineage>
        <taxon>Eukaryota</taxon>
        <taxon>Fungi</taxon>
        <taxon>Dikarya</taxon>
        <taxon>Basidiomycota</taxon>
        <taxon>Ustilaginomycotina</taxon>
        <taxon>Ustilaginomycetes</taxon>
        <taxon>Violaceomycetales</taxon>
        <taxon>Violaceomycetaceae</taxon>
        <taxon>Violaceomyces</taxon>
    </lineage>
</organism>
<name>A0ACD0NT87_9BASI</name>
<dbReference type="EMBL" id="KZ820104">
    <property type="protein sequence ID" value="PWN49052.1"/>
    <property type="molecule type" value="Genomic_DNA"/>
</dbReference>
<proteinExistence type="predicted"/>